<dbReference type="OrthoDB" id="1938138at2759"/>
<dbReference type="STRING" id="3775.A0A1Q3BA28"/>
<keyword evidence="5" id="KW-0326">Glycosidase</keyword>
<evidence type="ECO:0000256" key="6">
    <source>
        <dbReference type="ARBA" id="ARBA00033335"/>
    </source>
</evidence>
<dbReference type="SUPFAM" id="SSF51445">
    <property type="entry name" value="(Trans)glycosidases"/>
    <property type="match status" value="1"/>
</dbReference>
<dbReference type="InterPro" id="IPR044965">
    <property type="entry name" value="Glyco_hydro_17_plant"/>
</dbReference>
<feature type="non-terminal residue" evidence="9">
    <location>
        <position position="1"/>
    </location>
</feature>
<comment type="catalytic activity">
    <reaction evidence="1">
        <text>Hydrolysis of (1-&gt;3)-beta-D-glucosidic linkages in (1-&gt;3)-beta-D-glucans.</text>
        <dbReference type="EC" id="3.2.1.39"/>
    </reaction>
</comment>
<evidence type="ECO:0000313" key="9">
    <source>
        <dbReference type="EMBL" id="GAV64662.1"/>
    </source>
</evidence>
<accession>A0A1Q3BA28</accession>
<gene>
    <name evidence="9" type="ORF">CFOL_v3_08180</name>
</gene>
<dbReference type="InterPro" id="IPR000490">
    <property type="entry name" value="Glyco_hydro_17"/>
</dbReference>
<sequence length="132" mass="14952">IGITYGKVDNNLPPPEKVLGLLDSLKITKVRIYDTNPQILTAFANSNVELIIIVENQMLTVLMDPQQAYQWVNTHIKPYFPYPQQAYQWVNTHINPYFPSTCGLRQGCRGQWHMMCTCGLRQGQLPSISGAS</sequence>
<dbReference type="GO" id="GO:0042973">
    <property type="term" value="F:glucan endo-1,3-beta-D-glucosidase activity"/>
    <property type="evidence" value="ECO:0007669"/>
    <property type="project" value="UniProtKB-EC"/>
</dbReference>
<name>A0A1Q3BA28_CEPFO</name>
<keyword evidence="10" id="KW-1185">Reference proteome</keyword>
<evidence type="ECO:0000256" key="3">
    <source>
        <dbReference type="ARBA" id="ARBA00012780"/>
    </source>
</evidence>
<dbReference type="InParanoid" id="A0A1Q3BA28"/>
<organism evidence="9 10">
    <name type="scientific">Cephalotus follicularis</name>
    <name type="common">Albany pitcher plant</name>
    <dbReference type="NCBI Taxonomy" id="3775"/>
    <lineage>
        <taxon>Eukaryota</taxon>
        <taxon>Viridiplantae</taxon>
        <taxon>Streptophyta</taxon>
        <taxon>Embryophyta</taxon>
        <taxon>Tracheophyta</taxon>
        <taxon>Spermatophyta</taxon>
        <taxon>Magnoliopsida</taxon>
        <taxon>eudicotyledons</taxon>
        <taxon>Gunneridae</taxon>
        <taxon>Pentapetalae</taxon>
        <taxon>rosids</taxon>
        <taxon>fabids</taxon>
        <taxon>Oxalidales</taxon>
        <taxon>Cephalotaceae</taxon>
        <taxon>Cephalotus</taxon>
    </lineage>
</organism>
<comment type="caution">
    <text evidence="9">The sequence shown here is derived from an EMBL/GenBank/DDBJ whole genome shotgun (WGS) entry which is preliminary data.</text>
</comment>
<evidence type="ECO:0000256" key="5">
    <source>
        <dbReference type="ARBA" id="ARBA00023295"/>
    </source>
</evidence>
<reference evidence="10" key="1">
    <citation type="submission" date="2016-04" db="EMBL/GenBank/DDBJ databases">
        <title>Cephalotus genome sequencing.</title>
        <authorList>
            <person name="Fukushima K."/>
            <person name="Hasebe M."/>
            <person name="Fang X."/>
        </authorList>
    </citation>
    <scope>NUCLEOTIDE SEQUENCE [LARGE SCALE GENOMIC DNA]</scope>
    <source>
        <strain evidence="10">cv. St1</strain>
    </source>
</reference>
<dbReference type="InterPro" id="IPR017853">
    <property type="entry name" value="GH"/>
</dbReference>
<dbReference type="GO" id="GO:0005975">
    <property type="term" value="P:carbohydrate metabolic process"/>
    <property type="evidence" value="ECO:0007669"/>
    <property type="project" value="InterPro"/>
</dbReference>
<evidence type="ECO:0000313" key="10">
    <source>
        <dbReference type="Proteomes" id="UP000187406"/>
    </source>
</evidence>
<evidence type="ECO:0000256" key="1">
    <source>
        <dbReference type="ARBA" id="ARBA00000382"/>
    </source>
</evidence>
<evidence type="ECO:0000256" key="2">
    <source>
        <dbReference type="ARBA" id="ARBA00008773"/>
    </source>
</evidence>
<dbReference type="Proteomes" id="UP000187406">
    <property type="component" value="Unassembled WGS sequence"/>
</dbReference>
<comment type="similarity">
    <text evidence="2 8">Belongs to the glycosyl hydrolase 17 family.</text>
</comment>
<evidence type="ECO:0000256" key="8">
    <source>
        <dbReference type="RuleBase" id="RU004335"/>
    </source>
</evidence>
<dbReference type="Pfam" id="PF00332">
    <property type="entry name" value="Glyco_hydro_17"/>
    <property type="match status" value="1"/>
</dbReference>
<dbReference type="AlphaFoldDB" id="A0A1Q3BA28"/>
<protein>
    <recommendedName>
        <fullName evidence="3">glucan endo-1,3-beta-D-glucosidase</fullName>
        <ecNumber evidence="3">3.2.1.39</ecNumber>
    </recommendedName>
    <alternativeName>
        <fullName evidence="6">(1-&gt;3)-beta-glucan endohydrolase</fullName>
    </alternativeName>
    <alternativeName>
        <fullName evidence="7">Beta-1,3-endoglucanase</fullName>
    </alternativeName>
</protein>
<keyword evidence="4" id="KW-0378">Hydrolase</keyword>
<evidence type="ECO:0000256" key="4">
    <source>
        <dbReference type="ARBA" id="ARBA00022801"/>
    </source>
</evidence>
<proteinExistence type="inferred from homology"/>
<dbReference type="EC" id="3.2.1.39" evidence="3"/>
<dbReference type="Gene3D" id="3.20.20.80">
    <property type="entry name" value="Glycosidases"/>
    <property type="match status" value="1"/>
</dbReference>
<dbReference type="EMBL" id="BDDD01000361">
    <property type="protein sequence ID" value="GAV64662.1"/>
    <property type="molecule type" value="Genomic_DNA"/>
</dbReference>
<evidence type="ECO:0000256" key="7">
    <source>
        <dbReference type="ARBA" id="ARBA00033417"/>
    </source>
</evidence>
<dbReference type="PANTHER" id="PTHR32227">
    <property type="entry name" value="GLUCAN ENDO-1,3-BETA-GLUCOSIDASE BG1-RELATED-RELATED"/>
    <property type="match status" value="1"/>
</dbReference>